<dbReference type="Proteomes" id="UP001175271">
    <property type="component" value="Unassembled WGS sequence"/>
</dbReference>
<keyword evidence="2 7" id="KW-0547">Nucleotide-binding</keyword>
<evidence type="ECO:0000256" key="3">
    <source>
        <dbReference type="ARBA" id="ARBA00022777"/>
    </source>
</evidence>
<organism evidence="10 11">
    <name type="scientific">Steinernema hermaphroditum</name>
    <dbReference type="NCBI Taxonomy" id="289476"/>
    <lineage>
        <taxon>Eukaryota</taxon>
        <taxon>Metazoa</taxon>
        <taxon>Ecdysozoa</taxon>
        <taxon>Nematoda</taxon>
        <taxon>Chromadorea</taxon>
        <taxon>Rhabditida</taxon>
        <taxon>Tylenchina</taxon>
        <taxon>Panagrolaimomorpha</taxon>
        <taxon>Strongyloidoidea</taxon>
        <taxon>Steinernematidae</taxon>
        <taxon>Steinernema</taxon>
    </lineage>
</organism>
<dbReference type="InterPro" id="IPR017441">
    <property type="entry name" value="Protein_kinase_ATP_BS"/>
</dbReference>
<dbReference type="PROSITE" id="PS50011">
    <property type="entry name" value="PROTEIN_KINASE_DOM"/>
    <property type="match status" value="1"/>
</dbReference>
<evidence type="ECO:0000259" key="9">
    <source>
        <dbReference type="PROSITE" id="PS50011"/>
    </source>
</evidence>
<evidence type="ECO:0000256" key="8">
    <source>
        <dbReference type="RuleBase" id="RU000304"/>
    </source>
</evidence>
<evidence type="ECO:0000313" key="11">
    <source>
        <dbReference type="Proteomes" id="UP001175271"/>
    </source>
</evidence>
<evidence type="ECO:0000313" key="10">
    <source>
        <dbReference type="EMBL" id="KAK0394250.1"/>
    </source>
</evidence>
<dbReference type="Gene3D" id="1.10.510.10">
    <property type="entry name" value="Transferase(Phosphotransferase) domain 1"/>
    <property type="match status" value="1"/>
</dbReference>
<dbReference type="CDD" id="cd00180">
    <property type="entry name" value="PKc"/>
    <property type="match status" value="1"/>
</dbReference>
<keyword evidence="8" id="KW-0723">Serine/threonine-protein kinase</keyword>
<dbReference type="EMBL" id="JAUCMV010000005">
    <property type="protein sequence ID" value="KAK0394250.1"/>
    <property type="molecule type" value="Genomic_DNA"/>
</dbReference>
<evidence type="ECO:0000256" key="4">
    <source>
        <dbReference type="ARBA" id="ARBA00022840"/>
    </source>
</evidence>
<comment type="caution">
    <text evidence="10">The sequence shown here is derived from an EMBL/GenBank/DDBJ whole genome shotgun (WGS) entry which is preliminary data.</text>
</comment>
<comment type="similarity">
    <text evidence="5">Belongs to the protein kinase superfamily. STE Ser/Thr protein kinase family. MAP kinase kinase subfamily.</text>
</comment>
<name>A0AA39LEJ2_9BILA</name>
<dbReference type="Pfam" id="PF00069">
    <property type="entry name" value="Pkinase"/>
    <property type="match status" value="1"/>
</dbReference>
<keyword evidence="11" id="KW-1185">Reference proteome</keyword>
<accession>A0AA39LEJ2</accession>
<dbReference type="GO" id="GO:0005524">
    <property type="term" value="F:ATP binding"/>
    <property type="evidence" value="ECO:0007669"/>
    <property type="project" value="UniProtKB-UniRule"/>
</dbReference>
<evidence type="ECO:0000256" key="5">
    <source>
        <dbReference type="ARBA" id="ARBA00038035"/>
    </source>
</evidence>
<dbReference type="PANTHER" id="PTHR48013:SF18">
    <property type="entry name" value="KINASE, PUTATIVE-RELATED"/>
    <property type="match status" value="1"/>
</dbReference>
<dbReference type="GO" id="GO:0004674">
    <property type="term" value="F:protein serine/threonine kinase activity"/>
    <property type="evidence" value="ECO:0007669"/>
    <property type="project" value="UniProtKB-KW"/>
</dbReference>
<reference evidence="10" key="1">
    <citation type="submission" date="2023-06" db="EMBL/GenBank/DDBJ databases">
        <title>Genomic analysis of the entomopathogenic nematode Steinernema hermaphroditum.</title>
        <authorList>
            <person name="Schwarz E.M."/>
            <person name="Heppert J.K."/>
            <person name="Baniya A."/>
            <person name="Schwartz H.T."/>
            <person name="Tan C.-H."/>
            <person name="Antoshechkin I."/>
            <person name="Sternberg P.W."/>
            <person name="Goodrich-Blair H."/>
            <person name="Dillman A.R."/>
        </authorList>
    </citation>
    <scope>NUCLEOTIDE SEQUENCE</scope>
    <source>
        <strain evidence="10">PS9179</strain>
        <tissue evidence="10">Whole animal</tissue>
    </source>
</reference>
<dbReference type="SMART" id="SM00220">
    <property type="entry name" value="S_TKc"/>
    <property type="match status" value="1"/>
</dbReference>
<evidence type="ECO:0000256" key="7">
    <source>
        <dbReference type="PROSITE-ProRule" id="PRU10141"/>
    </source>
</evidence>
<gene>
    <name evidence="10" type="ORF">QR680_000652</name>
</gene>
<feature type="binding site" evidence="7">
    <location>
        <position position="99"/>
    </location>
    <ligand>
        <name>ATP</name>
        <dbReference type="ChEBI" id="CHEBI:30616"/>
    </ligand>
</feature>
<evidence type="ECO:0000256" key="6">
    <source>
        <dbReference type="ARBA" id="ARBA00038999"/>
    </source>
</evidence>
<evidence type="ECO:0000256" key="2">
    <source>
        <dbReference type="ARBA" id="ARBA00022741"/>
    </source>
</evidence>
<feature type="domain" description="Protein kinase" evidence="9">
    <location>
        <begin position="71"/>
        <end position="333"/>
    </location>
</feature>
<evidence type="ECO:0000256" key="1">
    <source>
        <dbReference type="ARBA" id="ARBA00022679"/>
    </source>
</evidence>
<dbReference type="EC" id="2.7.12.2" evidence="6"/>
<proteinExistence type="inferred from homology"/>
<dbReference type="InterPro" id="IPR011009">
    <property type="entry name" value="Kinase-like_dom_sf"/>
</dbReference>
<keyword evidence="4 7" id="KW-0067">ATP-binding</keyword>
<dbReference type="PANTHER" id="PTHR48013">
    <property type="entry name" value="DUAL SPECIFICITY MITOGEN-ACTIVATED PROTEIN KINASE KINASE 5-RELATED"/>
    <property type="match status" value="1"/>
</dbReference>
<keyword evidence="1" id="KW-0808">Transferase</keyword>
<keyword evidence="3" id="KW-0418">Kinase</keyword>
<protein>
    <recommendedName>
        <fullName evidence="6">mitogen-activated protein kinase kinase</fullName>
        <ecNumber evidence="6">2.7.12.2</ecNumber>
    </recommendedName>
</protein>
<sequence>MIATEPEVIILEEQDQRSTTSVIVLDEQAPSSTSSVVILDAISDVSEPKNASLPVLDGQVPEQLHIGYETFYREQKLGSGGFGVVYKMTSPRGTPIALKVQHEADYSHFEKIRNEVDIWGRLQHDSIISFLDYKTSYFDRMHYMAMEYAGHGDLFQFIDKHGDRCPPVFRHRIACQVISAVAFMHGKGFVHCDIKPSNILFTDITTVKLCDFGLARPISRDENGIEMKTDVQTGTQHFYTTEKYYGIPTLATKDDVWALGVTLLNLAIGQLPWDTPSANDPLFDLWKCEPLLHPQYCELAGTDPTFYDLLRNMLDPSEHNRWSMGEVQWSRFVKGEEQQIPQGFNRQPLAKHLEWSPVHCRI</sequence>
<dbReference type="InterPro" id="IPR000719">
    <property type="entry name" value="Prot_kinase_dom"/>
</dbReference>
<dbReference type="PROSITE" id="PS00108">
    <property type="entry name" value="PROTEIN_KINASE_ST"/>
    <property type="match status" value="1"/>
</dbReference>
<dbReference type="AlphaFoldDB" id="A0AA39LEJ2"/>
<dbReference type="PROSITE" id="PS00107">
    <property type="entry name" value="PROTEIN_KINASE_ATP"/>
    <property type="match status" value="1"/>
</dbReference>
<dbReference type="GO" id="GO:0004708">
    <property type="term" value="F:MAP kinase kinase activity"/>
    <property type="evidence" value="ECO:0007669"/>
    <property type="project" value="UniProtKB-EC"/>
</dbReference>
<dbReference type="SUPFAM" id="SSF56112">
    <property type="entry name" value="Protein kinase-like (PK-like)"/>
    <property type="match status" value="1"/>
</dbReference>
<dbReference type="InterPro" id="IPR008271">
    <property type="entry name" value="Ser/Thr_kinase_AS"/>
</dbReference>